<keyword evidence="3" id="KW-1185">Reference proteome</keyword>
<sequence>MLAQSRSPSSQSMSSDGSIKSSYHSISSTSSCSLQQKFGSCPNDLEHMTGVSSYHSIHDSLKLSSEMSNLGHKKHRSSSSLVSKGVYVISKCIENTYRSASSLDSSYEERDEDDKDRDITWLKVAFMFFLSLKLQLLVEHAVCILSLILTRHIAGKKVESLKKEFATPLVRTASAIENSEHRSESVEKLGSSQSKSMSSSTLPPSATDISMKESEHSYDSATSYRSISSSQSFNSLRQYDDQSQDNHKSLHSGNSFEKHSTLPNSPSKHTSFLPLDNQANNDDWGQYCGLDDDFDDSFCMGGGIVRNELQSAHIPTDPFQSLNKSIMKKRGKKISVCKLGQLQEEENEDEYE</sequence>
<gene>
    <name evidence="2" type="ORF">CTEN210_10679</name>
</gene>
<name>A0AAD3CXW6_9STRA</name>
<feature type="region of interest" description="Disordered" evidence="1">
    <location>
        <begin position="1"/>
        <end position="25"/>
    </location>
</feature>
<organism evidence="2 3">
    <name type="scientific">Chaetoceros tenuissimus</name>
    <dbReference type="NCBI Taxonomy" id="426638"/>
    <lineage>
        <taxon>Eukaryota</taxon>
        <taxon>Sar</taxon>
        <taxon>Stramenopiles</taxon>
        <taxon>Ochrophyta</taxon>
        <taxon>Bacillariophyta</taxon>
        <taxon>Coscinodiscophyceae</taxon>
        <taxon>Chaetocerotophycidae</taxon>
        <taxon>Chaetocerotales</taxon>
        <taxon>Chaetocerotaceae</taxon>
        <taxon>Chaetoceros</taxon>
    </lineage>
</organism>
<feature type="region of interest" description="Disordered" evidence="1">
    <location>
        <begin position="176"/>
        <end position="215"/>
    </location>
</feature>
<feature type="compositionally biased region" description="Low complexity" evidence="1">
    <location>
        <begin position="191"/>
        <end position="200"/>
    </location>
</feature>
<evidence type="ECO:0000313" key="2">
    <source>
        <dbReference type="EMBL" id="GFH54203.1"/>
    </source>
</evidence>
<evidence type="ECO:0000256" key="1">
    <source>
        <dbReference type="SAM" id="MobiDB-lite"/>
    </source>
</evidence>
<dbReference type="PROSITE" id="PS51257">
    <property type="entry name" value="PROKAR_LIPOPROTEIN"/>
    <property type="match status" value="1"/>
</dbReference>
<accession>A0AAD3CXW6</accession>
<feature type="compositionally biased region" description="Polar residues" evidence="1">
    <location>
        <begin position="251"/>
        <end position="270"/>
    </location>
</feature>
<protein>
    <submittedName>
        <fullName evidence="2">Uncharacterized protein</fullName>
    </submittedName>
</protein>
<dbReference type="EMBL" id="BLLK01000047">
    <property type="protein sequence ID" value="GFH54203.1"/>
    <property type="molecule type" value="Genomic_DNA"/>
</dbReference>
<feature type="region of interest" description="Disordered" evidence="1">
    <location>
        <begin position="235"/>
        <end position="276"/>
    </location>
</feature>
<evidence type="ECO:0000313" key="3">
    <source>
        <dbReference type="Proteomes" id="UP001054902"/>
    </source>
</evidence>
<dbReference type="AlphaFoldDB" id="A0AAD3CXW6"/>
<comment type="caution">
    <text evidence="2">The sequence shown here is derived from an EMBL/GenBank/DDBJ whole genome shotgun (WGS) entry which is preliminary data.</text>
</comment>
<feature type="compositionally biased region" description="Basic and acidic residues" evidence="1">
    <location>
        <begin position="238"/>
        <end position="248"/>
    </location>
</feature>
<proteinExistence type="predicted"/>
<reference evidence="2 3" key="1">
    <citation type="journal article" date="2021" name="Sci. Rep.">
        <title>The genome of the diatom Chaetoceros tenuissimus carries an ancient integrated fragment of an extant virus.</title>
        <authorList>
            <person name="Hongo Y."/>
            <person name="Kimura K."/>
            <person name="Takaki Y."/>
            <person name="Yoshida Y."/>
            <person name="Baba S."/>
            <person name="Kobayashi G."/>
            <person name="Nagasaki K."/>
            <person name="Hano T."/>
            <person name="Tomaru Y."/>
        </authorList>
    </citation>
    <scope>NUCLEOTIDE SEQUENCE [LARGE SCALE GENOMIC DNA]</scope>
    <source>
        <strain evidence="2 3">NIES-3715</strain>
    </source>
</reference>
<feature type="compositionally biased region" description="Basic and acidic residues" evidence="1">
    <location>
        <begin position="178"/>
        <end position="187"/>
    </location>
</feature>
<dbReference type="Proteomes" id="UP001054902">
    <property type="component" value="Unassembled WGS sequence"/>
</dbReference>